<proteinExistence type="predicted"/>
<dbReference type="EMBL" id="JAGGMQ010000001">
    <property type="protein sequence ID" value="MBP2168825.1"/>
    <property type="molecule type" value="Genomic_DNA"/>
</dbReference>
<feature type="compositionally biased region" description="Basic and acidic residues" evidence="1">
    <location>
        <begin position="137"/>
        <end position="156"/>
    </location>
</feature>
<evidence type="ECO:0000313" key="4">
    <source>
        <dbReference type="Proteomes" id="UP001195624"/>
    </source>
</evidence>
<dbReference type="RefSeq" id="WP_017799615.1">
    <property type="nucleotide sequence ID" value="NZ_JAGGMQ010000001.1"/>
</dbReference>
<evidence type="ECO:0000313" key="3">
    <source>
        <dbReference type="EMBL" id="MBP2168825.1"/>
    </source>
</evidence>
<dbReference type="Proteomes" id="UP001195624">
    <property type="component" value="Unassembled WGS sequence"/>
</dbReference>
<reference evidence="4" key="2">
    <citation type="submission" date="2023-07" db="EMBL/GenBank/DDBJ databases">
        <title>Genome mining of underrepresented organisms for secondary metabolites.</title>
        <authorList>
            <person name="D'Agostino P.M."/>
        </authorList>
    </citation>
    <scope>NUCLEOTIDE SEQUENCE [LARGE SCALE GENOMIC DNA]</scope>
    <source>
        <strain evidence="4">WS4403</strain>
    </source>
</reference>
<protein>
    <recommendedName>
        <fullName evidence="2">Surface presentation of antigen domain-containing protein</fullName>
    </recommendedName>
</protein>
<reference evidence="3 4" key="1">
    <citation type="submission" date="2021-03" db="EMBL/GenBank/DDBJ databases">
        <authorList>
            <person name="D'Agostino P."/>
            <person name="Huntemann M."/>
            <person name="Clum A."/>
            <person name="Spunde A."/>
            <person name="Palaniappan K."/>
            <person name="Ritter S."/>
            <person name="Mikhailova N."/>
            <person name="Chen I.-M."/>
            <person name="Stamatis D."/>
            <person name="Reddy T."/>
            <person name="O'Malley R."/>
            <person name="Daum C."/>
            <person name="Shapiro N."/>
            <person name="Ivanova N."/>
            <person name="Kyrpides N."/>
            <person name="Woyke T."/>
        </authorList>
    </citation>
    <scope>NUCLEOTIDE SEQUENCE [LARGE SCALE GENOMIC DNA]</scope>
    <source>
        <strain evidence="3 4">WS4403</strain>
    </source>
</reference>
<gene>
    <name evidence="3" type="ORF">J2125_002017</name>
</gene>
<feature type="region of interest" description="Disordered" evidence="1">
    <location>
        <begin position="264"/>
        <end position="285"/>
    </location>
</feature>
<keyword evidence="4" id="KW-1185">Reference proteome</keyword>
<evidence type="ECO:0000256" key="1">
    <source>
        <dbReference type="SAM" id="MobiDB-lite"/>
    </source>
</evidence>
<feature type="region of interest" description="Disordered" evidence="1">
    <location>
        <begin position="127"/>
        <end position="157"/>
    </location>
</feature>
<organism evidence="3 4">
    <name type="scientific">Winslowiella toletana</name>
    <dbReference type="NCBI Taxonomy" id="92490"/>
    <lineage>
        <taxon>Bacteria</taxon>
        <taxon>Pseudomonadati</taxon>
        <taxon>Pseudomonadota</taxon>
        <taxon>Gammaproteobacteria</taxon>
        <taxon>Enterobacterales</taxon>
        <taxon>Erwiniaceae</taxon>
        <taxon>Winslowiella</taxon>
    </lineage>
</organism>
<sequence length="285" mass="30826">MANINAAAVARSLLPAVESGNGDAGELDKQLEKAWRQQPEDLLPTGWTLPQPIPAVEKPPVALNQSMLKHDAENTTALTAGTPAFSHQPVRQQLPLTRRREPAMVSISPPLQGITPPPAVTARPLPALAPHSSDLPLSRERPEAGIEDKPLPDDQRMVPIPAAWSGKADPQPWIKNDLLPMPAAQHKAPLPTPPVAKPAASADGQHRINYTFTQWGSEHRVQLTAVRDGNQPLVVAMNPSDPLVSRRLQEAIISYAPAAKVILDDETTGDPRRNKPESPFAEDDE</sequence>
<evidence type="ECO:0000259" key="2">
    <source>
        <dbReference type="Pfam" id="PF02510"/>
    </source>
</evidence>
<dbReference type="Pfam" id="PF02510">
    <property type="entry name" value="SPAN"/>
    <property type="match status" value="1"/>
</dbReference>
<dbReference type="InterPro" id="IPR056746">
    <property type="entry name" value="SPAN_dom"/>
</dbReference>
<accession>A0ABS4P8A0</accession>
<comment type="caution">
    <text evidence="3">The sequence shown here is derived from an EMBL/GenBank/DDBJ whole genome shotgun (WGS) entry which is preliminary data.</text>
</comment>
<feature type="domain" description="Surface presentation of antigen" evidence="2">
    <location>
        <begin position="205"/>
        <end position="285"/>
    </location>
</feature>
<name>A0ABS4P8A0_9GAMM</name>